<accession>A0A2K4ZRE1</accession>
<dbReference type="AlphaFoldDB" id="A0A2K4ZRE1"/>
<evidence type="ECO:0000313" key="2">
    <source>
        <dbReference type="EMBL" id="SOY32902.1"/>
    </source>
</evidence>
<reference evidence="2 3" key="1">
    <citation type="submission" date="2018-01" db="EMBL/GenBank/DDBJ databases">
        <authorList>
            <person name="Gaut B.S."/>
            <person name="Morton B.R."/>
            <person name="Clegg M.T."/>
            <person name="Duvall M.R."/>
        </authorList>
    </citation>
    <scope>NUCLEOTIDE SEQUENCE [LARGE SCALE GENOMIC DNA]</scope>
    <source>
        <strain evidence="2">GP69</strain>
    </source>
</reference>
<name>A0A2K4ZRE1_9FIRM</name>
<sequence>MPEQKTIGQLMEEMRLKAGAREYSGHSYMDLNRFAEDTRHMIIFDTLTADSPVGWKGERSRAFLTEEGYKKSLERQEQGHIRIVSHAKVRNGNLRYDRQDQLR</sequence>
<proteinExistence type="predicted"/>
<feature type="domain" description="DUF5720" evidence="1">
    <location>
        <begin position="4"/>
        <end position="101"/>
    </location>
</feature>
<protein>
    <recommendedName>
        <fullName evidence="1">DUF5720 domain-containing protein</fullName>
    </recommendedName>
</protein>
<evidence type="ECO:0000313" key="3">
    <source>
        <dbReference type="Proteomes" id="UP000236311"/>
    </source>
</evidence>
<dbReference type="Proteomes" id="UP000236311">
    <property type="component" value="Unassembled WGS sequence"/>
</dbReference>
<gene>
    <name evidence="2" type="ORF">AMURIS_05670</name>
</gene>
<organism evidence="2 3">
    <name type="scientific">Acetatifactor muris</name>
    <dbReference type="NCBI Taxonomy" id="879566"/>
    <lineage>
        <taxon>Bacteria</taxon>
        <taxon>Bacillati</taxon>
        <taxon>Bacillota</taxon>
        <taxon>Clostridia</taxon>
        <taxon>Lachnospirales</taxon>
        <taxon>Lachnospiraceae</taxon>
        <taxon>Acetatifactor</taxon>
    </lineage>
</organism>
<dbReference type="Pfam" id="PF18987">
    <property type="entry name" value="DUF5720"/>
    <property type="match status" value="1"/>
</dbReference>
<dbReference type="RefSeq" id="WP_004054655.1">
    <property type="nucleotide sequence ID" value="NZ_JANJZD010000062.1"/>
</dbReference>
<evidence type="ECO:0000259" key="1">
    <source>
        <dbReference type="Pfam" id="PF18987"/>
    </source>
</evidence>
<dbReference type="OrthoDB" id="9807940at2"/>
<dbReference type="InterPro" id="IPR043778">
    <property type="entry name" value="DUF5720"/>
</dbReference>
<keyword evidence="3" id="KW-1185">Reference proteome</keyword>
<dbReference type="EMBL" id="OFSM01000092">
    <property type="protein sequence ID" value="SOY32902.1"/>
    <property type="molecule type" value="Genomic_DNA"/>
</dbReference>